<dbReference type="PROSITE" id="PS51005">
    <property type="entry name" value="NAC"/>
    <property type="match status" value="1"/>
</dbReference>
<dbReference type="PANTHER" id="PTHR31744:SF221">
    <property type="entry name" value="NAC DOMAIN-CONTAINING PROTEIN 43-LIKE"/>
    <property type="match status" value="1"/>
</dbReference>
<organism evidence="5 6">
    <name type="scientific">Sphagnum troendelagicum</name>
    <dbReference type="NCBI Taxonomy" id="128251"/>
    <lineage>
        <taxon>Eukaryota</taxon>
        <taxon>Viridiplantae</taxon>
        <taxon>Streptophyta</taxon>
        <taxon>Embryophyta</taxon>
        <taxon>Bryophyta</taxon>
        <taxon>Sphagnophytina</taxon>
        <taxon>Sphagnopsida</taxon>
        <taxon>Sphagnales</taxon>
        <taxon>Sphagnaceae</taxon>
        <taxon>Sphagnum</taxon>
    </lineage>
</organism>
<dbReference type="Gene3D" id="2.170.150.80">
    <property type="entry name" value="NAC domain"/>
    <property type="match status" value="1"/>
</dbReference>
<keyword evidence="2" id="KW-0804">Transcription</keyword>
<keyword evidence="3" id="KW-0539">Nucleus</keyword>
<reference evidence="5" key="1">
    <citation type="submission" date="2024-02" db="EMBL/GenBank/DDBJ databases">
        <authorList>
            <consortium name="ELIXIR-Norway"/>
            <consortium name="Elixir Norway"/>
        </authorList>
    </citation>
    <scope>NUCLEOTIDE SEQUENCE</scope>
</reference>
<evidence type="ECO:0000313" key="5">
    <source>
        <dbReference type="EMBL" id="CAK9195301.1"/>
    </source>
</evidence>
<evidence type="ECO:0000256" key="2">
    <source>
        <dbReference type="ARBA" id="ARBA00023163"/>
    </source>
</evidence>
<evidence type="ECO:0000256" key="1">
    <source>
        <dbReference type="ARBA" id="ARBA00023015"/>
    </source>
</evidence>
<evidence type="ECO:0000313" key="6">
    <source>
        <dbReference type="Proteomes" id="UP001497512"/>
    </source>
</evidence>
<dbReference type="Pfam" id="PF02365">
    <property type="entry name" value="NAM"/>
    <property type="match status" value="1"/>
</dbReference>
<proteinExistence type="predicted"/>
<feature type="domain" description="NAC" evidence="4">
    <location>
        <begin position="18"/>
        <end position="175"/>
    </location>
</feature>
<feature type="non-terminal residue" evidence="5">
    <location>
        <position position="1"/>
    </location>
</feature>
<gene>
    <name evidence="5" type="ORF">CSSPTR1EN2_LOCUS2956</name>
</gene>
<dbReference type="SUPFAM" id="SSF101941">
    <property type="entry name" value="NAC domain"/>
    <property type="match status" value="1"/>
</dbReference>
<dbReference type="Proteomes" id="UP001497512">
    <property type="component" value="Chromosome 10"/>
</dbReference>
<name>A0ABP0TFJ9_9BRYO</name>
<evidence type="ECO:0000256" key="3">
    <source>
        <dbReference type="ARBA" id="ARBA00023242"/>
    </source>
</evidence>
<dbReference type="InterPro" id="IPR003441">
    <property type="entry name" value="NAC-dom"/>
</dbReference>
<accession>A0ABP0TFJ9</accession>
<sequence length="426" mass="46575">GGGGGGGGGGGTEICTRVPVGFRFHPTDEELVGYYLPKKVAAKHIDLELIKELDLYKVEPWDLQDVCKIGADTITEKQTDYYFFSRKDKKYPTGNRANRATTAGFWKATGRDKAIYVAKDVQQLIGMRKTLVFYEGRAPHGNKTDWIMHEFRLDDGPAMPAHDDGGWVVCRVFKKSKNFKMKSTEERAVSFEGSSQFGLSMPLENSNIMGRESPEILSEAAAHHGSASCCYPAALVPCKQEIITQLMDNSCSSYDDPFNNAPPLHQMAQQLGMHNKLQQSNNNGSCRKLLDTGSFFSAEQYYALENDHNFSPCTGLFSSSDAARCNDNIPGVLSGFPALDDWAGVYHESTGMRSTGAAAAAAAADSFRSPAAATTTARAAAADQSLMGGAGDIHILLQLKRQNSDLFPSSCEFDLWNFNQMSYQSK</sequence>
<keyword evidence="1" id="KW-0805">Transcription regulation</keyword>
<dbReference type="InterPro" id="IPR036093">
    <property type="entry name" value="NAC_dom_sf"/>
</dbReference>
<protein>
    <recommendedName>
        <fullName evidence="4">NAC domain-containing protein</fullName>
    </recommendedName>
</protein>
<dbReference type="EMBL" id="OZ019902">
    <property type="protein sequence ID" value="CAK9195301.1"/>
    <property type="molecule type" value="Genomic_DNA"/>
</dbReference>
<evidence type="ECO:0000259" key="4">
    <source>
        <dbReference type="PROSITE" id="PS51005"/>
    </source>
</evidence>
<keyword evidence="6" id="KW-1185">Reference proteome</keyword>
<dbReference type="PANTHER" id="PTHR31744">
    <property type="entry name" value="PROTEIN CUP-SHAPED COTYLEDON 2-RELATED"/>
    <property type="match status" value="1"/>
</dbReference>